<dbReference type="Proteomes" id="UP000838308">
    <property type="component" value="Unassembled WGS sequence"/>
</dbReference>
<comment type="caution">
    <text evidence="1">The sequence shown here is derived from an EMBL/GenBank/DDBJ whole genome shotgun (WGS) entry which is preliminary data.</text>
</comment>
<name>A0ABM9ENK5_9BACI</name>
<accession>A0ABM9ENK5</accession>
<evidence type="ECO:0000313" key="2">
    <source>
        <dbReference type="Proteomes" id="UP000838308"/>
    </source>
</evidence>
<gene>
    <name evidence="1" type="ORF">BACCIP111895_01336</name>
</gene>
<keyword evidence="2" id="KW-1185">Reference proteome</keyword>
<sequence>MTIEQYSNSFFEIQVPGLHDKVFSSAACTGGEIAVHIVVFKKAEAAVMF</sequence>
<dbReference type="RefSeq" id="WP_248734516.1">
    <property type="nucleotide sequence ID" value="NZ_CALBWS010000006.1"/>
</dbReference>
<evidence type="ECO:0000313" key="1">
    <source>
        <dbReference type="EMBL" id="CAH2714182.1"/>
    </source>
</evidence>
<dbReference type="EMBL" id="CALBWS010000006">
    <property type="protein sequence ID" value="CAH2714182.1"/>
    <property type="molecule type" value="Genomic_DNA"/>
</dbReference>
<reference evidence="1" key="1">
    <citation type="submission" date="2022-04" db="EMBL/GenBank/DDBJ databases">
        <authorList>
            <person name="Criscuolo A."/>
        </authorList>
    </citation>
    <scope>NUCLEOTIDE SEQUENCE</scope>
    <source>
        <strain evidence="1">CIP111895</strain>
    </source>
</reference>
<organism evidence="1 2">
    <name type="scientific">Neobacillus rhizosphaerae</name>
    <dbReference type="NCBI Taxonomy" id="2880965"/>
    <lineage>
        <taxon>Bacteria</taxon>
        <taxon>Bacillati</taxon>
        <taxon>Bacillota</taxon>
        <taxon>Bacilli</taxon>
        <taxon>Bacillales</taxon>
        <taxon>Bacillaceae</taxon>
        <taxon>Neobacillus</taxon>
    </lineage>
</organism>
<proteinExistence type="predicted"/>
<protein>
    <submittedName>
        <fullName evidence="1">Uncharacterized protein</fullName>
    </submittedName>
</protein>